<dbReference type="GO" id="GO:0006289">
    <property type="term" value="P:nucleotide-excision repair"/>
    <property type="evidence" value="ECO:0007669"/>
    <property type="project" value="InterPro"/>
</dbReference>
<evidence type="ECO:0000256" key="5">
    <source>
        <dbReference type="ARBA" id="ARBA00023204"/>
    </source>
</evidence>
<sequence>MKLPPELSGVYLFRDAHRRVIYVGKAKNLKNRVRSYFAGGLAPKTAKMVSTAKFLNYIPVSSEFEALLLEAKLVRKYEPKYNFALRDDKSSLYIGITPDELPRIILLRQRELTKQKLKHVYGPFINGNAPKRVLKLVRRIFPFSTHKPGKRPCVYSQIGLCNPCPSEVVKNPELRKDYLLNVRRVNAILAGKSKLIMNQLELEMTNYSKLEKFEEAAHVKRKLEALSYTTTREELDDGYIENPNLLEDIRENELISLKKILVQFFEIKNLNRIECFDVAHLAGTYPTASMVTFIDGEPDKTLYRHYKVSDKKKSDDVGSLKSVLIKRKHRFETWGKPDLIIVDGGKGQLSAALEVINEVPVVGLAKREETLILKTQGEFHEFELPESPAKKLVQRLRDEAHRFARSYHHKLVSKAIREA</sequence>
<dbReference type="InterPro" id="IPR038476">
    <property type="entry name" value="UvrC_RNase_H_dom_sf"/>
</dbReference>
<keyword evidence="2" id="KW-0227">DNA damage</keyword>
<evidence type="ECO:0000256" key="1">
    <source>
        <dbReference type="ARBA" id="ARBA00022490"/>
    </source>
</evidence>
<dbReference type="FunFam" id="3.40.1440.10:FF:000001">
    <property type="entry name" value="UvrABC system protein C"/>
    <property type="match status" value="1"/>
</dbReference>
<dbReference type="Pfam" id="PF01541">
    <property type="entry name" value="GIY-YIG"/>
    <property type="match status" value="1"/>
</dbReference>
<dbReference type="InterPro" id="IPR035901">
    <property type="entry name" value="GIY-YIG_endonuc_sf"/>
</dbReference>
<dbReference type="Gene3D" id="3.40.1440.10">
    <property type="entry name" value="GIY-YIG endonuclease"/>
    <property type="match status" value="1"/>
</dbReference>
<feature type="domain" description="GIY-YIG" evidence="6">
    <location>
        <begin position="6"/>
        <end position="83"/>
    </location>
</feature>
<accession>A0A1F7Z032</accession>
<dbReference type="Pfam" id="PF08459">
    <property type="entry name" value="UvrC_RNaseH_dom"/>
    <property type="match status" value="1"/>
</dbReference>
<dbReference type="PANTHER" id="PTHR30562:SF1">
    <property type="entry name" value="UVRABC SYSTEM PROTEIN C"/>
    <property type="match status" value="1"/>
</dbReference>
<dbReference type="SMART" id="SM00465">
    <property type="entry name" value="GIYc"/>
    <property type="match status" value="1"/>
</dbReference>
<dbReference type="SUPFAM" id="SSF46600">
    <property type="entry name" value="C-terminal UvrC-binding domain of UvrB"/>
    <property type="match status" value="1"/>
</dbReference>
<dbReference type="GO" id="GO:0009381">
    <property type="term" value="F:excinuclease ABC activity"/>
    <property type="evidence" value="ECO:0007669"/>
    <property type="project" value="InterPro"/>
</dbReference>
<comment type="caution">
    <text evidence="8">The sequence shown here is derived from an EMBL/GenBank/DDBJ whole genome shotgun (WGS) entry which is preliminary data.</text>
</comment>
<dbReference type="GO" id="GO:0009380">
    <property type="term" value="C:excinuclease repair complex"/>
    <property type="evidence" value="ECO:0007669"/>
    <property type="project" value="TreeGrafter"/>
</dbReference>
<evidence type="ECO:0000256" key="2">
    <source>
        <dbReference type="ARBA" id="ARBA00022763"/>
    </source>
</evidence>
<dbReference type="SUPFAM" id="SSF82771">
    <property type="entry name" value="GIY-YIG endonuclease"/>
    <property type="match status" value="1"/>
</dbReference>
<dbReference type="PROSITE" id="PS50165">
    <property type="entry name" value="UVRC"/>
    <property type="match status" value="1"/>
</dbReference>
<evidence type="ECO:0008006" key="10">
    <source>
        <dbReference type="Google" id="ProtNLM"/>
    </source>
</evidence>
<evidence type="ECO:0000259" key="6">
    <source>
        <dbReference type="PROSITE" id="PS50164"/>
    </source>
</evidence>
<dbReference type="InterPro" id="IPR001162">
    <property type="entry name" value="UvrC_RNase_H_dom"/>
</dbReference>
<evidence type="ECO:0000313" key="8">
    <source>
        <dbReference type="EMBL" id="OGM32804.1"/>
    </source>
</evidence>
<evidence type="ECO:0000256" key="3">
    <source>
        <dbReference type="ARBA" id="ARBA00022769"/>
    </source>
</evidence>
<dbReference type="PANTHER" id="PTHR30562">
    <property type="entry name" value="UVRC/OXIDOREDUCTASE"/>
    <property type="match status" value="1"/>
</dbReference>
<keyword evidence="5" id="KW-0234">DNA repair</keyword>
<keyword evidence="3" id="KW-0228">DNA excision</keyword>
<gene>
    <name evidence="8" type="ORF">A2803_05650</name>
</gene>
<dbReference type="EMBL" id="MGGP01000012">
    <property type="protein sequence ID" value="OGM32804.1"/>
    <property type="molecule type" value="Genomic_DNA"/>
</dbReference>
<reference evidence="8 9" key="1">
    <citation type="journal article" date="2016" name="Nat. Commun.">
        <title>Thousands of microbial genomes shed light on interconnected biogeochemical processes in an aquifer system.</title>
        <authorList>
            <person name="Anantharaman K."/>
            <person name="Brown C.T."/>
            <person name="Hug L.A."/>
            <person name="Sharon I."/>
            <person name="Castelle C.J."/>
            <person name="Probst A.J."/>
            <person name="Thomas B.C."/>
            <person name="Singh A."/>
            <person name="Wilkins M.J."/>
            <person name="Karaoz U."/>
            <person name="Brodie E.L."/>
            <person name="Williams K.H."/>
            <person name="Hubbard S.S."/>
            <person name="Banfield J.F."/>
        </authorList>
    </citation>
    <scope>NUCLEOTIDE SEQUENCE [LARGE SCALE GENOMIC DNA]</scope>
</reference>
<organism evidence="8 9">
    <name type="scientific">Candidatus Woesebacteria bacterium RIFCSPHIGHO2_01_FULL_44_21</name>
    <dbReference type="NCBI Taxonomy" id="1802503"/>
    <lineage>
        <taxon>Bacteria</taxon>
        <taxon>Candidatus Woeseibacteriota</taxon>
    </lineage>
</organism>
<evidence type="ECO:0000259" key="7">
    <source>
        <dbReference type="PROSITE" id="PS50165"/>
    </source>
</evidence>
<dbReference type="InterPro" id="IPR036876">
    <property type="entry name" value="UVR_dom_sf"/>
</dbReference>
<feature type="domain" description="UvrC family homology region profile" evidence="7">
    <location>
        <begin position="154"/>
        <end position="356"/>
    </location>
</feature>
<dbReference type="Proteomes" id="UP000178870">
    <property type="component" value="Unassembled WGS sequence"/>
</dbReference>
<dbReference type="InterPro" id="IPR050066">
    <property type="entry name" value="UvrABC_protein_C"/>
</dbReference>
<proteinExistence type="predicted"/>
<keyword evidence="4" id="KW-0267">Excision nuclease</keyword>
<protein>
    <recommendedName>
        <fullName evidence="10">Excinuclease ABC subunit C</fullName>
    </recommendedName>
</protein>
<dbReference type="InterPro" id="IPR047296">
    <property type="entry name" value="GIY-YIG_UvrC_Cho"/>
</dbReference>
<dbReference type="InterPro" id="IPR000305">
    <property type="entry name" value="GIY-YIG_endonuc"/>
</dbReference>
<dbReference type="CDD" id="cd10434">
    <property type="entry name" value="GIY-YIG_UvrC_Cho"/>
    <property type="match status" value="1"/>
</dbReference>
<dbReference type="PROSITE" id="PS50164">
    <property type="entry name" value="GIY_YIG"/>
    <property type="match status" value="1"/>
</dbReference>
<keyword evidence="1" id="KW-0963">Cytoplasm</keyword>
<evidence type="ECO:0000313" key="9">
    <source>
        <dbReference type="Proteomes" id="UP000178870"/>
    </source>
</evidence>
<dbReference type="AlphaFoldDB" id="A0A1F7Z032"/>
<dbReference type="Gene3D" id="3.30.420.340">
    <property type="entry name" value="UvrC, RNAse H endonuclease domain"/>
    <property type="match status" value="1"/>
</dbReference>
<name>A0A1F7Z032_9BACT</name>
<evidence type="ECO:0000256" key="4">
    <source>
        <dbReference type="ARBA" id="ARBA00022881"/>
    </source>
</evidence>